<dbReference type="InterPro" id="IPR001810">
    <property type="entry name" value="F-box_dom"/>
</dbReference>
<organism evidence="3 4">
    <name type="scientific">Scleroderma citrinum Foug A</name>
    <dbReference type="NCBI Taxonomy" id="1036808"/>
    <lineage>
        <taxon>Eukaryota</taxon>
        <taxon>Fungi</taxon>
        <taxon>Dikarya</taxon>
        <taxon>Basidiomycota</taxon>
        <taxon>Agaricomycotina</taxon>
        <taxon>Agaricomycetes</taxon>
        <taxon>Agaricomycetidae</taxon>
        <taxon>Boletales</taxon>
        <taxon>Sclerodermatineae</taxon>
        <taxon>Sclerodermataceae</taxon>
        <taxon>Scleroderma</taxon>
    </lineage>
</organism>
<feature type="domain" description="F-box" evidence="2">
    <location>
        <begin position="98"/>
        <end position="148"/>
    </location>
</feature>
<name>A0A0C2ZPW6_9AGAM</name>
<dbReference type="AlphaFoldDB" id="A0A0C2ZPW6"/>
<sequence>MPDPSRLRSQPRPTRAPYTGMPSSLRRSRRRELALTRSCTDAIRDKIHPNQLFFTDRTNVRSYSQLTSISDAGSSVIQTSRPSVVFSLYCSPHPAMPVHPIHRLPLELLMHVFVLGSFDDIMFPVLVSHVCHSWRAIALHTQTLWRRVVLTQHSDLIMWQERLYRARSCTLDVVLASHPTSSEPHDIDDLELKMHMLAPHLTHMRSIHIRLDGYTPYLWNITLGPLCQTSSGSCDPHSKGRISVPRLESLSLRYSRNDDTKEFTLFDGASPCLSRLAVEGVRLTWLPGLFGNLRYLEYTHHGFTSGSTAVDEILSILHVSFQLRELKLCFASKAIETEILYMGGKLVVEEIVTLPFLETLSLGVDGTDVKVPTELVSVVSRLSLPSLRKLNLCEPCLTRQSPWNYVTLQFAGLTTFFDTIHEQACWCSVTDLSIEGRWVELPLIVGLGRSFPCLRTIGINGITKVLPFDDDMSVPT</sequence>
<dbReference type="STRING" id="1036808.A0A0C2ZPW6"/>
<evidence type="ECO:0000313" key="4">
    <source>
        <dbReference type="Proteomes" id="UP000053989"/>
    </source>
</evidence>
<dbReference type="EMBL" id="KN822151">
    <property type="protein sequence ID" value="KIM54602.1"/>
    <property type="molecule type" value="Genomic_DNA"/>
</dbReference>
<evidence type="ECO:0000259" key="2">
    <source>
        <dbReference type="PROSITE" id="PS50181"/>
    </source>
</evidence>
<dbReference type="Proteomes" id="UP000053989">
    <property type="component" value="Unassembled WGS sequence"/>
</dbReference>
<dbReference type="PROSITE" id="PS50181">
    <property type="entry name" value="FBOX"/>
    <property type="match status" value="1"/>
</dbReference>
<dbReference type="InParanoid" id="A0A0C2ZPW6"/>
<dbReference type="PANTHER" id="PTHR38926:SF5">
    <property type="entry name" value="F-BOX AND LEUCINE-RICH REPEAT PROTEIN 6"/>
    <property type="match status" value="1"/>
</dbReference>
<accession>A0A0C2ZPW6</accession>
<dbReference type="InterPro" id="IPR036047">
    <property type="entry name" value="F-box-like_dom_sf"/>
</dbReference>
<proteinExistence type="predicted"/>
<dbReference type="OrthoDB" id="3181259at2759"/>
<dbReference type="InterPro" id="IPR032675">
    <property type="entry name" value="LRR_dom_sf"/>
</dbReference>
<reference evidence="3 4" key="1">
    <citation type="submission" date="2014-04" db="EMBL/GenBank/DDBJ databases">
        <authorList>
            <consortium name="DOE Joint Genome Institute"/>
            <person name="Kuo A."/>
            <person name="Kohler A."/>
            <person name="Nagy L.G."/>
            <person name="Floudas D."/>
            <person name="Copeland A."/>
            <person name="Barry K.W."/>
            <person name="Cichocki N."/>
            <person name="Veneault-Fourrey C."/>
            <person name="LaButti K."/>
            <person name="Lindquist E.A."/>
            <person name="Lipzen A."/>
            <person name="Lundell T."/>
            <person name="Morin E."/>
            <person name="Murat C."/>
            <person name="Sun H."/>
            <person name="Tunlid A."/>
            <person name="Henrissat B."/>
            <person name="Grigoriev I.V."/>
            <person name="Hibbett D.S."/>
            <person name="Martin F."/>
            <person name="Nordberg H.P."/>
            <person name="Cantor M.N."/>
            <person name="Hua S.X."/>
        </authorList>
    </citation>
    <scope>NUCLEOTIDE SEQUENCE [LARGE SCALE GENOMIC DNA]</scope>
    <source>
        <strain evidence="3 4">Foug A</strain>
    </source>
</reference>
<dbReference type="HOGENOM" id="CLU_039202_0_0_1"/>
<dbReference type="Gene3D" id="1.20.1280.50">
    <property type="match status" value="1"/>
</dbReference>
<evidence type="ECO:0000313" key="3">
    <source>
        <dbReference type="EMBL" id="KIM54602.1"/>
    </source>
</evidence>
<reference evidence="4" key="2">
    <citation type="submission" date="2015-01" db="EMBL/GenBank/DDBJ databases">
        <title>Evolutionary Origins and Diversification of the Mycorrhizal Mutualists.</title>
        <authorList>
            <consortium name="DOE Joint Genome Institute"/>
            <consortium name="Mycorrhizal Genomics Consortium"/>
            <person name="Kohler A."/>
            <person name="Kuo A."/>
            <person name="Nagy L.G."/>
            <person name="Floudas D."/>
            <person name="Copeland A."/>
            <person name="Barry K.W."/>
            <person name="Cichocki N."/>
            <person name="Veneault-Fourrey C."/>
            <person name="LaButti K."/>
            <person name="Lindquist E.A."/>
            <person name="Lipzen A."/>
            <person name="Lundell T."/>
            <person name="Morin E."/>
            <person name="Murat C."/>
            <person name="Riley R."/>
            <person name="Ohm R."/>
            <person name="Sun H."/>
            <person name="Tunlid A."/>
            <person name="Henrissat B."/>
            <person name="Grigoriev I.V."/>
            <person name="Hibbett D.S."/>
            <person name="Martin F."/>
        </authorList>
    </citation>
    <scope>NUCLEOTIDE SEQUENCE [LARGE SCALE GENOMIC DNA]</scope>
    <source>
        <strain evidence="4">Foug A</strain>
    </source>
</reference>
<dbReference type="Pfam" id="PF12937">
    <property type="entry name" value="F-box-like"/>
    <property type="match status" value="1"/>
</dbReference>
<feature type="region of interest" description="Disordered" evidence="1">
    <location>
        <begin position="1"/>
        <end position="30"/>
    </location>
</feature>
<dbReference type="Gene3D" id="3.80.10.10">
    <property type="entry name" value="Ribonuclease Inhibitor"/>
    <property type="match status" value="1"/>
</dbReference>
<protein>
    <recommendedName>
        <fullName evidence="2">F-box domain-containing protein</fullName>
    </recommendedName>
</protein>
<evidence type="ECO:0000256" key="1">
    <source>
        <dbReference type="SAM" id="MobiDB-lite"/>
    </source>
</evidence>
<dbReference type="PANTHER" id="PTHR38926">
    <property type="entry name" value="F-BOX DOMAIN CONTAINING PROTEIN, EXPRESSED"/>
    <property type="match status" value="1"/>
</dbReference>
<keyword evidence="4" id="KW-1185">Reference proteome</keyword>
<gene>
    <name evidence="3" type="ORF">SCLCIDRAFT_1221813</name>
</gene>
<dbReference type="SUPFAM" id="SSF52047">
    <property type="entry name" value="RNI-like"/>
    <property type="match status" value="1"/>
</dbReference>
<dbReference type="SUPFAM" id="SSF81383">
    <property type="entry name" value="F-box domain"/>
    <property type="match status" value="1"/>
</dbReference>